<organism evidence="2 3">
    <name type="scientific">Escherichia coli O6:K15:H31 (strain 536 / UPEC)</name>
    <dbReference type="NCBI Taxonomy" id="362663"/>
    <lineage>
        <taxon>Bacteria</taxon>
        <taxon>Pseudomonadati</taxon>
        <taxon>Pseudomonadota</taxon>
        <taxon>Gammaproteobacteria</taxon>
        <taxon>Enterobacterales</taxon>
        <taxon>Enterobacteriaceae</taxon>
        <taxon>Escherichia</taxon>
    </lineage>
</organism>
<feature type="signal peptide" evidence="1">
    <location>
        <begin position="1"/>
        <end position="22"/>
    </location>
</feature>
<dbReference type="Gene3D" id="3.10.450.50">
    <property type="match status" value="1"/>
</dbReference>
<evidence type="ECO:0008006" key="4">
    <source>
        <dbReference type="Google" id="ProtNLM"/>
    </source>
</evidence>
<accession>A0A454A9F3</accession>
<dbReference type="SUPFAM" id="SSF54427">
    <property type="entry name" value="NTF2-like"/>
    <property type="match status" value="1"/>
</dbReference>
<reference evidence="2 3" key="1">
    <citation type="journal article" date="2006" name="Mol. Microbiol.">
        <title>Role of pathogenicity island-associated integrases in the genome plasticity of uropathogenic Escherichia coli strain 536.</title>
        <authorList>
            <person name="Hochhut B."/>
            <person name="Wilde C."/>
            <person name="Balling G."/>
            <person name="Middendorf B."/>
            <person name="Dobrindt U."/>
            <person name="Brzuszkiewicz E."/>
            <person name="Gottschalk G."/>
            <person name="Carniel E."/>
            <person name="Hacker J."/>
        </authorList>
    </citation>
    <scope>NUCLEOTIDE SEQUENCE [LARGE SCALE GENOMIC DNA]</scope>
    <source>
        <strain evidence="3">536 / UPEC</strain>
    </source>
</reference>
<gene>
    <name evidence="2" type="ordered locus">ECP_3789</name>
</gene>
<dbReference type="EMBL" id="CP000247">
    <property type="protein sequence ID" value="ABG71760.1"/>
    <property type="molecule type" value="Genomic_DNA"/>
</dbReference>
<proteinExistence type="predicted"/>
<dbReference type="InterPro" id="IPR032710">
    <property type="entry name" value="NTF2-like_dom_sf"/>
</dbReference>
<keyword evidence="1" id="KW-0732">Signal</keyword>
<evidence type="ECO:0000313" key="2">
    <source>
        <dbReference type="EMBL" id="ABG71760.1"/>
    </source>
</evidence>
<evidence type="ECO:0000256" key="1">
    <source>
        <dbReference type="SAM" id="SignalP"/>
    </source>
</evidence>
<name>A0A454A9F3_ECOL5</name>
<dbReference type="RefSeq" id="WP_000680149.1">
    <property type="nucleotide sequence ID" value="NC_008253.1"/>
</dbReference>
<dbReference type="Proteomes" id="UP000009182">
    <property type="component" value="Chromosome"/>
</dbReference>
<feature type="chain" id="PRO_5019007274" description="DUF4440 domain-containing protein" evidence="1">
    <location>
        <begin position="23"/>
        <end position="182"/>
    </location>
</feature>
<evidence type="ECO:0000313" key="3">
    <source>
        <dbReference type="Proteomes" id="UP000009182"/>
    </source>
</evidence>
<dbReference type="AlphaFoldDB" id="A0A454A9F3"/>
<dbReference type="KEGG" id="ecp:ECP_3789"/>
<protein>
    <recommendedName>
        <fullName evidence="4">DUF4440 domain-containing protein</fullName>
    </recommendedName>
</protein>
<sequence>MKHFIATAVMASSLLFGSNALAASSSAAQKESSPEQSGGTFKYSTDSKIATEQKNVYDTIIKYQNALNAGDTKTILGLFADESYSQWNDKLTADNTEKRQGQYDDLFKREKFETDFAFDSIWINGDTAVVRTHHHVGSVVTNFKEQKTIIDLNREVFVLSKINGEWKIFLYTFNTNPLQGVA</sequence>